<feature type="transmembrane region" description="Helical" evidence="1">
    <location>
        <begin position="21"/>
        <end position="39"/>
    </location>
</feature>
<feature type="transmembrane region" description="Helical" evidence="1">
    <location>
        <begin position="86"/>
        <end position="104"/>
    </location>
</feature>
<feature type="transmembrane region" description="Helical" evidence="1">
    <location>
        <begin position="385"/>
        <end position="407"/>
    </location>
</feature>
<protein>
    <submittedName>
        <fullName evidence="2">Uncharacterized protein</fullName>
    </submittedName>
</protein>
<dbReference type="EMBL" id="JAAAIM010000554">
    <property type="protein sequence ID" value="KAG0286668.1"/>
    <property type="molecule type" value="Genomic_DNA"/>
</dbReference>
<keyword evidence="1" id="KW-0472">Membrane</keyword>
<keyword evidence="1" id="KW-0812">Transmembrane</keyword>
<evidence type="ECO:0000313" key="3">
    <source>
        <dbReference type="Proteomes" id="UP001194696"/>
    </source>
</evidence>
<keyword evidence="3" id="KW-1185">Reference proteome</keyword>
<accession>A0ABQ7JWQ9</accession>
<proteinExistence type="predicted"/>
<feature type="transmembrane region" description="Helical" evidence="1">
    <location>
        <begin position="339"/>
        <end position="357"/>
    </location>
</feature>
<feature type="transmembrane region" description="Helical" evidence="1">
    <location>
        <begin position="45"/>
        <end position="65"/>
    </location>
</feature>
<sequence>MTPPPTSAWSRHQPKFLMANIVLQILSLHSFLFFMNTMLETTNELYLHSLLLLNLPGLIGSFQNLKQYQRWYSFYIICKGFRYEGHWLFFFILAVTTIILNHALTVTASTTKFWLSLVPRDVNHIVFDMLIFISMEGIFQNHLRVITGGVSVPQIVYYSSWVSNSRLDAYLATCQVEDSVNDNEDESERDTAPAKTTTTIVTTSKTTTAMTLKTKLTYLLVTIVLLLNFYREISKKVRVNFCVHNPLAYETYFDTSLNMNVISIKPQYQSYCYPPESTFETAFFHYLPLLRRGFSSFRVILAHLSGLLVALAWSAIPTDVITTAWTQMWNSPSSYLRKIHYILFVLPINFLVSALIIRFTPGNDFSLTLHSLLETSTVQAQYQMYWFLVFRTATKFAFGLGLIWNLYVAHSNRDGRTTDHLEEMKETAKESKNEV</sequence>
<comment type="caution">
    <text evidence="2">The sequence shown here is derived from an EMBL/GenBank/DDBJ whole genome shotgun (WGS) entry which is preliminary data.</text>
</comment>
<organism evidence="2 3">
    <name type="scientific">Linnemannia gamsii</name>
    <dbReference type="NCBI Taxonomy" id="64522"/>
    <lineage>
        <taxon>Eukaryota</taxon>
        <taxon>Fungi</taxon>
        <taxon>Fungi incertae sedis</taxon>
        <taxon>Mucoromycota</taxon>
        <taxon>Mortierellomycotina</taxon>
        <taxon>Mortierellomycetes</taxon>
        <taxon>Mortierellales</taxon>
        <taxon>Mortierellaceae</taxon>
        <taxon>Linnemannia</taxon>
    </lineage>
</organism>
<evidence type="ECO:0000313" key="2">
    <source>
        <dbReference type="EMBL" id="KAG0286668.1"/>
    </source>
</evidence>
<reference evidence="2 3" key="1">
    <citation type="journal article" date="2020" name="Fungal Divers.">
        <title>Resolving the Mortierellaceae phylogeny through synthesis of multi-gene phylogenetics and phylogenomics.</title>
        <authorList>
            <person name="Vandepol N."/>
            <person name="Liber J."/>
            <person name="Desiro A."/>
            <person name="Na H."/>
            <person name="Kennedy M."/>
            <person name="Barry K."/>
            <person name="Grigoriev I.V."/>
            <person name="Miller A.N."/>
            <person name="O'Donnell K."/>
            <person name="Stajich J.E."/>
            <person name="Bonito G."/>
        </authorList>
    </citation>
    <scope>NUCLEOTIDE SEQUENCE [LARGE SCALE GENOMIC DNA]</scope>
    <source>
        <strain evidence="2 3">AD045</strain>
    </source>
</reference>
<dbReference type="Proteomes" id="UP001194696">
    <property type="component" value="Unassembled WGS sequence"/>
</dbReference>
<feature type="transmembrane region" description="Helical" evidence="1">
    <location>
        <begin position="297"/>
        <end position="316"/>
    </location>
</feature>
<gene>
    <name evidence="2" type="ORF">BGZ96_009260</name>
</gene>
<evidence type="ECO:0000256" key="1">
    <source>
        <dbReference type="SAM" id="Phobius"/>
    </source>
</evidence>
<name>A0ABQ7JWQ9_9FUNG</name>
<keyword evidence="1" id="KW-1133">Transmembrane helix</keyword>